<sequence>MGAQMPTEKYGVMSPFHAGGGGGGGGGGGTWAATQVLEGGSKTVPTPHSVALPTAGAIAVIAASDATAAMMMVVKR</sequence>
<dbReference type="RefSeq" id="WP_409548871.1">
    <property type="nucleotide sequence ID" value="NZ_JBKBDE010000001.1"/>
</dbReference>
<reference evidence="1 2" key="1">
    <citation type="submission" date="2024-12" db="EMBL/GenBank/DDBJ databases">
        <title>The coexistence of Mycolicibacterium septicum and Mycolicibacterium nivoides in clinical samples.</title>
        <authorList>
            <person name="Wang C."/>
            <person name="Feng Y."/>
            <person name="Zong Z."/>
        </authorList>
    </citation>
    <scope>NUCLEOTIDE SEQUENCE [LARGE SCALE GENOMIC DNA]</scope>
    <source>
        <strain evidence="1 2">120310</strain>
    </source>
</reference>
<gene>
    <name evidence="1" type="ORF">ACK4CP_06520</name>
</gene>
<proteinExistence type="predicted"/>
<name>A0ABW9LRA8_9MYCO</name>
<evidence type="ECO:0000313" key="2">
    <source>
        <dbReference type="Proteomes" id="UP001635817"/>
    </source>
</evidence>
<comment type="caution">
    <text evidence="1">The sequence shown here is derived from an EMBL/GenBank/DDBJ whole genome shotgun (WGS) entry which is preliminary data.</text>
</comment>
<evidence type="ECO:0000313" key="1">
    <source>
        <dbReference type="EMBL" id="MFN6550035.1"/>
    </source>
</evidence>
<dbReference type="EMBL" id="JBKBDE010000001">
    <property type="protein sequence ID" value="MFN6550035.1"/>
    <property type="molecule type" value="Genomic_DNA"/>
</dbReference>
<protein>
    <submittedName>
        <fullName evidence="1">Uncharacterized protein</fullName>
    </submittedName>
</protein>
<accession>A0ABW9LRA8</accession>
<keyword evidence="2" id="KW-1185">Reference proteome</keyword>
<organism evidence="1 2">
    <name type="scientific">Mycolicibacterium septicum</name>
    <dbReference type="NCBI Taxonomy" id="98668"/>
    <lineage>
        <taxon>Bacteria</taxon>
        <taxon>Bacillati</taxon>
        <taxon>Actinomycetota</taxon>
        <taxon>Actinomycetes</taxon>
        <taxon>Mycobacteriales</taxon>
        <taxon>Mycobacteriaceae</taxon>
        <taxon>Mycolicibacterium</taxon>
    </lineage>
</organism>
<dbReference type="Proteomes" id="UP001635817">
    <property type="component" value="Unassembled WGS sequence"/>
</dbReference>